<proteinExistence type="predicted"/>
<dbReference type="EMBL" id="CACVAV010000227">
    <property type="protein sequence ID" value="CAA6813997.1"/>
    <property type="molecule type" value="Genomic_DNA"/>
</dbReference>
<gene>
    <name evidence="1" type="ORF">HELGO_WM42439</name>
</gene>
<protein>
    <submittedName>
        <fullName evidence="1">Uncharacterized protein</fullName>
    </submittedName>
</protein>
<organism evidence="1">
    <name type="scientific">uncultured Thiotrichaceae bacterium</name>
    <dbReference type="NCBI Taxonomy" id="298394"/>
    <lineage>
        <taxon>Bacteria</taxon>
        <taxon>Pseudomonadati</taxon>
        <taxon>Pseudomonadota</taxon>
        <taxon>Gammaproteobacteria</taxon>
        <taxon>Thiotrichales</taxon>
        <taxon>Thiotrichaceae</taxon>
        <taxon>environmental samples</taxon>
    </lineage>
</organism>
<evidence type="ECO:0000313" key="1">
    <source>
        <dbReference type="EMBL" id="CAA6813997.1"/>
    </source>
</evidence>
<sequence length="67" mass="8424">MADFHPMFSYGSDVVELCPRCETPGGYIRRIHRPLWRRWVFFFSRERRYLCQECDHRFYLHSEDEYE</sequence>
<reference evidence="1" key="1">
    <citation type="submission" date="2020-01" db="EMBL/GenBank/DDBJ databases">
        <authorList>
            <person name="Meier V. D."/>
            <person name="Meier V D."/>
        </authorList>
    </citation>
    <scope>NUCLEOTIDE SEQUENCE</scope>
    <source>
        <strain evidence="1">HLG_WM_MAG_08</strain>
    </source>
</reference>
<accession>A0A6S6TC80</accession>
<name>A0A6S6TC80_9GAMM</name>
<dbReference type="AlphaFoldDB" id="A0A6S6TC80"/>